<dbReference type="RefSeq" id="WP_377069134.1">
    <property type="nucleotide sequence ID" value="NZ_JBHMEC010000015.1"/>
</dbReference>
<dbReference type="Proteomes" id="UP001589670">
    <property type="component" value="Unassembled WGS sequence"/>
</dbReference>
<keyword evidence="3" id="KW-1185">Reference proteome</keyword>
<evidence type="ECO:0000259" key="1">
    <source>
        <dbReference type="PROSITE" id="PS50987"/>
    </source>
</evidence>
<name>A0ABV5HZR6_9RHOB</name>
<protein>
    <submittedName>
        <fullName evidence="2">ArsR/SmtB family transcription factor</fullName>
    </submittedName>
</protein>
<dbReference type="Gene3D" id="1.10.10.10">
    <property type="entry name" value="Winged helix-like DNA-binding domain superfamily/Winged helix DNA-binding domain"/>
    <property type="match status" value="1"/>
</dbReference>
<dbReference type="PANTHER" id="PTHR39168">
    <property type="entry name" value="TRANSCRIPTIONAL REGULATOR-RELATED"/>
    <property type="match status" value="1"/>
</dbReference>
<evidence type="ECO:0000313" key="2">
    <source>
        <dbReference type="EMBL" id="MFB9149827.1"/>
    </source>
</evidence>
<dbReference type="InterPro" id="IPR001845">
    <property type="entry name" value="HTH_ArsR_DNA-bd_dom"/>
</dbReference>
<dbReference type="InterPro" id="IPR011991">
    <property type="entry name" value="ArsR-like_HTH"/>
</dbReference>
<dbReference type="SUPFAM" id="SSF46785">
    <property type="entry name" value="Winged helix' DNA-binding domain"/>
    <property type="match status" value="1"/>
</dbReference>
<proteinExistence type="predicted"/>
<accession>A0ABV5HZR6</accession>
<dbReference type="SMART" id="SM00418">
    <property type="entry name" value="HTH_ARSR"/>
    <property type="match status" value="1"/>
</dbReference>
<evidence type="ECO:0000313" key="3">
    <source>
        <dbReference type="Proteomes" id="UP001589670"/>
    </source>
</evidence>
<gene>
    <name evidence="2" type="ORF">ACFFU4_08715</name>
</gene>
<dbReference type="InterPro" id="IPR036388">
    <property type="entry name" value="WH-like_DNA-bd_sf"/>
</dbReference>
<organism evidence="2 3">
    <name type="scientific">Roseovarius ramblicola</name>
    <dbReference type="NCBI Taxonomy" id="2022336"/>
    <lineage>
        <taxon>Bacteria</taxon>
        <taxon>Pseudomonadati</taxon>
        <taxon>Pseudomonadota</taxon>
        <taxon>Alphaproteobacteria</taxon>
        <taxon>Rhodobacterales</taxon>
        <taxon>Roseobacteraceae</taxon>
        <taxon>Roseovarius</taxon>
    </lineage>
</organism>
<dbReference type="PROSITE" id="PS50987">
    <property type="entry name" value="HTH_ARSR_2"/>
    <property type="match status" value="1"/>
</dbReference>
<dbReference type="PANTHER" id="PTHR39168:SF1">
    <property type="entry name" value="TRANSCRIPTIONAL REGULATORY PROTEIN"/>
    <property type="match status" value="1"/>
</dbReference>
<feature type="domain" description="HTH arsR-type" evidence="1">
    <location>
        <begin position="1"/>
        <end position="93"/>
    </location>
</feature>
<dbReference type="EMBL" id="JBHMEC010000015">
    <property type="protein sequence ID" value="MFB9149827.1"/>
    <property type="molecule type" value="Genomic_DNA"/>
</dbReference>
<dbReference type="Pfam" id="PF12840">
    <property type="entry name" value="HTH_20"/>
    <property type="match status" value="1"/>
</dbReference>
<comment type="caution">
    <text evidence="2">The sequence shown here is derived from an EMBL/GenBank/DDBJ whole genome shotgun (WGS) entry which is preliminary data.</text>
</comment>
<dbReference type="CDD" id="cd00090">
    <property type="entry name" value="HTH_ARSR"/>
    <property type="match status" value="1"/>
</dbReference>
<dbReference type="InterPro" id="IPR052543">
    <property type="entry name" value="HTH_Metal-responsive_Reg"/>
</dbReference>
<dbReference type="InterPro" id="IPR036390">
    <property type="entry name" value="WH_DNA-bd_sf"/>
</dbReference>
<reference evidence="2 3" key="1">
    <citation type="submission" date="2024-09" db="EMBL/GenBank/DDBJ databases">
        <authorList>
            <person name="Sun Q."/>
            <person name="Mori K."/>
        </authorList>
    </citation>
    <scope>NUCLEOTIDE SEQUENCE [LARGE SCALE GENOMIC DNA]</scope>
    <source>
        <strain evidence="2 3">CECT 9424</strain>
    </source>
</reference>
<sequence length="228" mass="24209">MTTPRLDITGHALANASRARMLCAMMDGRAWTNKELAADAGVTPQTASVHLHHLAGAGLIAQRRSGRCLYHRIAGPEVAAMLEHVAGLTPFDHLARSQRAKAAALASLRCCYNHLAGTIAVALCDALIARGALRCAGEGMVAMPSLLWRGLGVDLPDKAGRVVVRSCLDWSERRDHIGGTLGRAILDHALAEDWMRPAGPRRGLHLTAHGRVALAAVIGCDPRGLDHA</sequence>